<sequence length="95" mass="11113">MWPADFALRRWWAPRRDPQARVWLDMGDHEGATLDDAARTVALTHELAAELSPKVREVHLTIGEGHWHDEAAWRARLPHFLRWWLTGLKSLEVDL</sequence>
<dbReference type="SUPFAM" id="SSF53474">
    <property type="entry name" value="alpha/beta-Hydrolases"/>
    <property type="match status" value="1"/>
</dbReference>
<protein>
    <recommendedName>
        <fullName evidence="3">Esterase</fullName>
    </recommendedName>
</protein>
<dbReference type="EMBL" id="JBHSWB010000001">
    <property type="protein sequence ID" value="MFC6662044.1"/>
    <property type="molecule type" value="Genomic_DNA"/>
</dbReference>
<evidence type="ECO:0008006" key="3">
    <source>
        <dbReference type="Google" id="ProtNLM"/>
    </source>
</evidence>
<reference evidence="2" key="1">
    <citation type="journal article" date="2019" name="Int. J. Syst. Evol. Microbiol.">
        <title>The Global Catalogue of Microorganisms (GCM) 10K type strain sequencing project: providing services to taxonomists for standard genome sequencing and annotation.</title>
        <authorList>
            <consortium name="The Broad Institute Genomics Platform"/>
            <consortium name="The Broad Institute Genome Sequencing Center for Infectious Disease"/>
            <person name="Wu L."/>
            <person name="Ma J."/>
        </authorList>
    </citation>
    <scope>NUCLEOTIDE SEQUENCE [LARGE SCALE GENOMIC DNA]</scope>
    <source>
        <strain evidence="2">CCUG 63830</strain>
    </source>
</reference>
<accession>A0ABW1ZQR4</accession>
<dbReference type="RefSeq" id="WP_380057806.1">
    <property type="nucleotide sequence ID" value="NZ_JBHSWB010000001.1"/>
</dbReference>
<evidence type="ECO:0000313" key="1">
    <source>
        <dbReference type="EMBL" id="MFC6662044.1"/>
    </source>
</evidence>
<comment type="caution">
    <text evidence="1">The sequence shown here is derived from an EMBL/GenBank/DDBJ whole genome shotgun (WGS) entry which is preliminary data.</text>
</comment>
<gene>
    <name evidence="1" type="ORF">ACFP90_18220</name>
</gene>
<name>A0ABW1ZQR4_9DEIO</name>
<dbReference type="Gene3D" id="3.40.50.1820">
    <property type="entry name" value="alpha/beta hydrolase"/>
    <property type="match status" value="1"/>
</dbReference>
<dbReference type="Proteomes" id="UP001596317">
    <property type="component" value="Unassembled WGS sequence"/>
</dbReference>
<evidence type="ECO:0000313" key="2">
    <source>
        <dbReference type="Proteomes" id="UP001596317"/>
    </source>
</evidence>
<proteinExistence type="predicted"/>
<keyword evidence="2" id="KW-1185">Reference proteome</keyword>
<organism evidence="1 2">
    <name type="scientific">Deinococcus multiflagellatus</name>
    <dbReference type="NCBI Taxonomy" id="1656887"/>
    <lineage>
        <taxon>Bacteria</taxon>
        <taxon>Thermotogati</taxon>
        <taxon>Deinococcota</taxon>
        <taxon>Deinococci</taxon>
        <taxon>Deinococcales</taxon>
        <taxon>Deinococcaceae</taxon>
        <taxon>Deinococcus</taxon>
    </lineage>
</organism>
<dbReference type="InterPro" id="IPR029058">
    <property type="entry name" value="AB_hydrolase_fold"/>
</dbReference>